<evidence type="ECO:0000256" key="2">
    <source>
        <dbReference type="ARBA" id="ARBA00007430"/>
    </source>
</evidence>
<feature type="transmembrane region" description="Helical" evidence="7">
    <location>
        <begin position="83"/>
        <end position="109"/>
    </location>
</feature>
<sequence>MEDTQKLAKSTLKGTLWNYTSFAVSKGLTFISTLILARILVPDDFGLLSMGLIAINYLDALNEMGVGSALIYQQGDLEKKSNIAFTISLSVNALLTLLAFLSAPAIGAFFNEPRIIPIVQVLSFSFVLSSIGSIHSVRLKKELNFRKVFVPEIGRTFAKGGISIVCALLGWGVWSLVIGQVSGILVSNVLYWVVVPYRPRLAWDRQEVKGLLGYGSQIILVDLLGMFLQNIDYLIIGKRMESTQLGYYTMAFRIPELVIINICVVVSRALFPAFSRIQNNLEALRKGYLTTLRYISLITIPIGLGLFLLSKEFILMFYTDKWSASIPVMQLLCLYAVVYALGFNAGDIYKATGKPWILNAMGAAKLVISVPILWAAAGISIYAVAAAQLAINIFLTLVELLVVAWIVKIKAVDILKSMQPAILSGLIMFIGVYILKSQMMGLQDWTRIIALPIAGALLYGVTLWLTHRDVLRSFFQLAKGAVQA</sequence>
<dbReference type="AlphaFoldDB" id="A0A0S7BAG2"/>
<evidence type="ECO:0000256" key="5">
    <source>
        <dbReference type="ARBA" id="ARBA00022989"/>
    </source>
</evidence>
<evidence type="ECO:0000256" key="4">
    <source>
        <dbReference type="ARBA" id="ARBA00022692"/>
    </source>
</evidence>
<comment type="subcellular location">
    <subcellularLocation>
        <location evidence="1">Cell membrane</location>
        <topology evidence="1">Multi-pass membrane protein</topology>
    </subcellularLocation>
</comment>
<feature type="transmembrane region" description="Helical" evidence="7">
    <location>
        <begin position="292"/>
        <end position="310"/>
    </location>
</feature>
<feature type="transmembrane region" description="Helical" evidence="7">
    <location>
        <begin position="211"/>
        <end position="231"/>
    </location>
</feature>
<feature type="transmembrane region" description="Helical" evidence="7">
    <location>
        <begin position="251"/>
        <end position="271"/>
    </location>
</feature>
<dbReference type="RefSeq" id="WP_075073756.1">
    <property type="nucleotide sequence ID" value="NZ_DF967972.1"/>
</dbReference>
<feature type="transmembrane region" description="Helical" evidence="7">
    <location>
        <begin position="47"/>
        <end position="71"/>
    </location>
</feature>
<keyword evidence="9" id="KW-1185">Reference proteome</keyword>
<feature type="transmembrane region" description="Helical" evidence="7">
    <location>
        <begin position="363"/>
        <end position="383"/>
    </location>
</feature>
<keyword evidence="3" id="KW-1003">Cell membrane</keyword>
<evidence type="ECO:0000256" key="1">
    <source>
        <dbReference type="ARBA" id="ARBA00004651"/>
    </source>
</evidence>
<proteinExistence type="inferred from homology"/>
<dbReference type="CDD" id="cd13127">
    <property type="entry name" value="MATE_tuaB_like"/>
    <property type="match status" value="1"/>
</dbReference>
<dbReference type="OrthoDB" id="149157at2"/>
<dbReference type="PANTHER" id="PTHR30250">
    <property type="entry name" value="PST FAMILY PREDICTED COLANIC ACID TRANSPORTER"/>
    <property type="match status" value="1"/>
</dbReference>
<evidence type="ECO:0000313" key="9">
    <source>
        <dbReference type="Proteomes" id="UP000055060"/>
    </source>
</evidence>
<evidence type="ECO:0000256" key="7">
    <source>
        <dbReference type="SAM" id="Phobius"/>
    </source>
</evidence>
<comment type="similarity">
    <text evidence="2">Belongs to the polysaccharide synthase family.</text>
</comment>
<feature type="transmembrane region" description="Helical" evidence="7">
    <location>
        <begin position="448"/>
        <end position="466"/>
    </location>
</feature>
<feature type="transmembrane region" description="Helical" evidence="7">
    <location>
        <begin position="115"/>
        <end position="135"/>
    </location>
</feature>
<feature type="transmembrane region" description="Helical" evidence="7">
    <location>
        <begin position="322"/>
        <end position="342"/>
    </location>
</feature>
<evidence type="ECO:0000256" key="6">
    <source>
        <dbReference type="ARBA" id="ARBA00023136"/>
    </source>
</evidence>
<dbReference type="Proteomes" id="UP000055060">
    <property type="component" value="Unassembled WGS sequence"/>
</dbReference>
<dbReference type="GO" id="GO:0005886">
    <property type="term" value="C:plasma membrane"/>
    <property type="evidence" value="ECO:0007669"/>
    <property type="project" value="UniProtKB-SubCell"/>
</dbReference>
<feature type="transmembrane region" description="Helical" evidence="7">
    <location>
        <begin position="16"/>
        <end position="41"/>
    </location>
</feature>
<keyword evidence="6 7" id="KW-0472">Membrane</keyword>
<gene>
    <name evidence="8" type="ORF">LARV_02274</name>
</gene>
<dbReference type="Pfam" id="PF13440">
    <property type="entry name" value="Polysacc_synt_3"/>
    <property type="match status" value="1"/>
</dbReference>
<dbReference type="EMBL" id="DF967972">
    <property type="protein sequence ID" value="GAP14503.1"/>
    <property type="molecule type" value="Genomic_DNA"/>
</dbReference>
<keyword evidence="5 7" id="KW-1133">Transmembrane helix</keyword>
<evidence type="ECO:0000256" key="3">
    <source>
        <dbReference type="ARBA" id="ARBA00022475"/>
    </source>
</evidence>
<dbReference type="PANTHER" id="PTHR30250:SF10">
    <property type="entry name" value="LIPOPOLYSACCHARIDE BIOSYNTHESIS PROTEIN WZXC"/>
    <property type="match status" value="1"/>
</dbReference>
<dbReference type="InterPro" id="IPR050833">
    <property type="entry name" value="Poly_Biosynth_Transport"/>
</dbReference>
<reference evidence="8" key="1">
    <citation type="submission" date="2015-07" db="EMBL/GenBank/DDBJ databases">
        <title>Draft Genome Sequences of Anaerolinea thermolimosa IMO-1, Bellilinea caldifistulae GOMI-1, Leptolinea tardivitalis YMTK-2, Levilinea saccharolytica KIBI-1,Longilinea arvoryzae KOME-1, Previously Described as Members of the Anaerolineaceae (Chloroflexi).</title>
        <authorList>
            <person name="Sekiguchi Y."/>
            <person name="Ohashi A."/>
            <person name="Matsuura N."/>
            <person name="Tourlousse M.D."/>
        </authorList>
    </citation>
    <scope>NUCLEOTIDE SEQUENCE [LARGE SCALE GENOMIC DNA]</scope>
    <source>
        <strain evidence="8">KOME-1</strain>
    </source>
</reference>
<keyword evidence="4 7" id="KW-0812">Transmembrane</keyword>
<protein>
    <submittedName>
        <fullName evidence="8">Membrane protein</fullName>
    </submittedName>
</protein>
<feature type="transmembrane region" description="Helical" evidence="7">
    <location>
        <begin position="419"/>
        <end position="436"/>
    </location>
</feature>
<feature type="transmembrane region" description="Helical" evidence="7">
    <location>
        <begin position="156"/>
        <end position="174"/>
    </location>
</feature>
<dbReference type="STRING" id="360412.LARV_02274"/>
<name>A0A0S7BAG2_9CHLR</name>
<accession>A0A0S7BAG2</accession>
<evidence type="ECO:0000313" key="8">
    <source>
        <dbReference type="EMBL" id="GAP14503.1"/>
    </source>
</evidence>
<organism evidence="8">
    <name type="scientific">Longilinea arvoryzae</name>
    <dbReference type="NCBI Taxonomy" id="360412"/>
    <lineage>
        <taxon>Bacteria</taxon>
        <taxon>Bacillati</taxon>
        <taxon>Chloroflexota</taxon>
        <taxon>Anaerolineae</taxon>
        <taxon>Anaerolineales</taxon>
        <taxon>Anaerolineaceae</taxon>
        <taxon>Longilinea</taxon>
    </lineage>
</organism>
<feature type="transmembrane region" description="Helical" evidence="7">
    <location>
        <begin position="389"/>
        <end position="407"/>
    </location>
</feature>